<name>A0ABV0MRW6_9TELE</name>
<dbReference type="EMBL" id="JAHRIO010010941">
    <property type="protein sequence ID" value="MEQ2161852.1"/>
    <property type="molecule type" value="Genomic_DNA"/>
</dbReference>
<feature type="compositionally biased region" description="Basic and acidic residues" evidence="1">
    <location>
        <begin position="130"/>
        <end position="160"/>
    </location>
</feature>
<accession>A0ABV0MRW6</accession>
<evidence type="ECO:0000313" key="3">
    <source>
        <dbReference type="Proteomes" id="UP001476798"/>
    </source>
</evidence>
<keyword evidence="3" id="KW-1185">Reference proteome</keyword>
<protein>
    <submittedName>
        <fullName evidence="2">Uncharacterized protein</fullName>
    </submittedName>
</protein>
<sequence length="345" mass="39353">PNNETAAAGDFPSERPRSTRDRVLSYREALKQQEQQERRRQEREEREHFEAQLEADMKNHEPWGRGGGGAPLRDSQGNLIGGFWILVFVFGRNMSVFSQTSLMSCFCVSQQKAKNEELIQLAEQRRKEAERKKKEADEKESAALRRQYEKERQMRVEEVSSKIQSLQRAFSSYPNPAEETRATPAAHPKAPQCPQPELHSSPVYHLGEASPVPPTPEHERVRQLSARERRRLAKQTQRPQVERAASNQPVVPQRNHPDPSGTRQNLEEAGCEFRSLNRTGQLMALSRREPMDVSDGDSSPPEFSPLSLNRESSEETVTTDSWFGAGTSDTLKRLDRPSRRKQLST</sequence>
<feature type="compositionally biased region" description="Polar residues" evidence="1">
    <location>
        <begin position="306"/>
        <end position="321"/>
    </location>
</feature>
<feature type="compositionally biased region" description="Basic and acidic residues" evidence="1">
    <location>
        <begin position="12"/>
        <end position="22"/>
    </location>
</feature>
<feature type="compositionally biased region" description="Polar residues" evidence="1">
    <location>
        <begin position="234"/>
        <end position="250"/>
    </location>
</feature>
<comment type="caution">
    <text evidence="2">The sequence shown here is derived from an EMBL/GenBank/DDBJ whole genome shotgun (WGS) entry which is preliminary data.</text>
</comment>
<evidence type="ECO:0000313" key="2">
    <source>
        <dbReference type="EMBL" id="MEQ2161852.1"/>
    </source>
</evidence>
<reference evidence="2 3" key="1">
    <citation type="submission" date="2021-06" db="EMBL/GenBank/DDBJ databases">
        <authorList>
            <person name="Palmer J.M."/>
        </authorList>
    </citation>
    <scope>NUCLEOTIDE SEQUENCE [LARGE SCALE GENOMIC DNA]</scope>
    <source>
        <strain evidence="2 3">GA_2019</strain>
        <tissue evidence="2">Muscle</tissue>
    </source>
</reference>
<gene>
    <name evidence="2" type="ORF">GOODEAATRI_013815</name>
</gene>
<evidence type="ECO:0000256" key="1">
    <source>
        <dbReference type="SAM" id="MobiDB-lite"/>
    </source>
</evidence>
<feature type="compositionally biased region" description="Basic and acidic residues" evidence="1">
    <location>
        <begin position="216"/>
        <end position="227"/>
    </location>
</feature>
<feature type="region of interest" description="Disordered" evidence="1">
    <location>
        <begin position="1"/>
        <end position="22"/>
    </location>
</feature>
<feature type="non-terminal residue" evidence="2">
    <location>
        <position position="1"/>
    </location>
</feature>
<dbReference type="InterPro" id="IPR026708">
    <property type="entry name" value="CSPP1"/>
</dbReference>
<dbReference type="PANTHER" id="PTHR21616:SF2">
    <property type="entry name" value="CENTROSOME AND SPINDLE POLE-ASSOCIATED PROTEIN 1"/>
    <property type="match status" value="1"/>
</dbReference>
<feature type="region of interest" description="Disordered" evidence="1">
    <location>
        <begin position="130"/>
        <end position="345"/>
    </location>
</feature>
<organism evidence="2 3">
    <name type="scientific">Goodea atripinnis</name>
    <dbReference type="NCBI Taxonomy" id="208336"/>
    <lineage>
        <taxon>Eukaryota</taxon>
        <taxon>Metazoa</taxon>
        <taxon>Chordata</taxon>
        <taxon>Craniata</taxon>
        <taxon>Vertebrata</taxon>
        <taxon>Euteleostomi</taxon>
        <taxon>Actinopterygii</taxon>
        <taxon>Neopterygii</taxon>
        <taxon>Teleostei</taxon>
        <taxon>Neoteleostei</taxon>
        <taxon>Acanthomorphata</taxon>
        <taxon>Ovalentaria</taxon>
        <taxon>Atherinomorphae</taxon>
        <taxon>Cyprinodontiformes</taxon>
        <taxon>Goodeidae</taxon>
        <taxon>Goodea</taxon>
    </lineage>
</organism>
<feature type="compositionally biased region" description="Polar residues" evidence="1">
    <location>
        <begin position="161"/>
        <end position="174"/>
    </location>
</feature>
<proteinExistence type="predicted"/>
<feature type="region of interest" description="Disordered" evidence="1">
    <location>
        <begin position="29"/>
        <end position="48"/>
    </location>
</feature>
<dbReference type="Proteomes" id="UP001476798">
    <property type="component" value="Unassembled WGS sequence"/>
</dbReference>
<dbReference type="PANTHER" id="PTHR21616">
    <property type="entry name" value="CENTROSOME SPINDLE POLE ASSOCIATED PROTEIN"/>
    <property type="match status" value="1"/>
</dbReference>